<feature type="compositionally biased region" description="Polar residues" evidence="1">
    <location>
        <begin position="104"/>
        <end position="123"/>
    </location>
</feature>
<gene>
    <name evidence="2" type="ORF">RFULGI_LOCUS5842</name>
</gene>
<protein>
    <submittedName>
        <fullName evidence="2">14682_t:CDS:1</fullName>
    </submittedName>
</protein>
<dbReference type="EMBL" id="CAJVPZ010007016">
    <property type="protein sequence ID" value="CAG8580823.1"/>
    <property type="molecule type" value="Genomic_DNA"/>
</dbReference>
<evidence type="ECO:0000256" key="1">
    <source>
        <dbReference type="SAM" id="MobiDB-lite"/>
    </source>
</evidence>
<evidence type="ECO:0000313" key="3">
    <source>
        <dbReference type="Proteomes" id="UP000789396"/>
    </source>
</evidence>
<feature type="region of interest" description="Disordered" evidence="1">
    <location>
        <begin position="104"/>
        <end position="148"/>
    </location>
</feature>
<keyword evidence="3" id="KW-1185">Reference proteome</keyword>
<dbReference type="AlphaFoldDB" id="A0A9N9BTT0"/>
<proteinExistence type="predicted"/>
<reference evidence="2" key="1">
    <citation type="submission" date="2021-06" db="EMBL/GenBank/DDBJ databases">
        <authorList>
            <person name="Kallberg Y."/>
            <person name="Tangrot J."/>
            <person name="Rosling A."/>
        </authorList>
    </citation>
    <scope>NUCLEOTIDE SEQUENCE</scope>
    <source>
        <strain evidence="2">IN212</strain>
    </source>
</reference>
<evidence type="ECO:0000313" key="2">
    <source>
        <dbReference type="EMBL" id="CAG8580823.1"/>
    </source>
</evidence>
<sequence>DGCENRNQKTIKDFFFENVIITQLSHKTTPLSAIPKVASINENSPSTEQRERTEQIDSLLHENPGDFIDCRLIINGVCIRSEMEKWRQLSKCEEELHKQDTIEQILTPSETQLASSTGATYQDTENDGQPEEVKQYTKDITANVVNGP</sequence>
<name>A0A9N9BTT0_9GLOM</name>
<organism evidence="2 3">
    <name type="scientific">Racocetra fulgida</name>
    <dbReference type="NCBI Taxonomy" id="60492"/>
    <lineage>
        <taxon>Eukaryota</taxon>
        <taxon>Fungi</taxon>
        <taxon>Fungi incertae sedis</taxon>
        <taxon>Mucoromycota</taxon>
        <taxon>Glomeromycotina</taxon>
        <taxon>Glomeromycetes</taxon>
        <taxon>Diversisporales</taxon>
        <taxon>Gigasporaceae</taxon>
        <taxon>Racocetra</taxon>
    </lineage>
</organism>
<feature type="compositionally biased region" description="Polar residues" evidence="1">
    <location>
        <begin position="138"/>
        <end position="148"/>
    </location>
</feature>
<dbReference type="OrthoDB" id="2443197at2759"/>
<comment type="caution">
    <text evidence="2">The sequence shown here is derived from an EMBL/GenBank/DDBJ whole genome shotgun (WGS) entry which is preliminary data.</text>
</comment>
<feature type="non-terminal residue" evidence="2">
    <location>
        <position position="148"/>
    </location>
</feature>
<dbReference type="Proteomes" id="UP000789396">
    <property type="component" value="Unassembled WGS sequence"/>
</dbReference>
<accession>A0A9N9BTT0</accession>